<feature type="domain" description="CCR4-Not complex component Not1 C-terminal" evidence="6">
    <location>
        <begin position="1902"/>
        <end position="2215"/>
    </location>
</feature>
<evidence type="ECO:0000259" key="7">
    <source>
        <dbReference type="Pfam" id="PF12842"/>
    </source>
</evidence>
<protein>
    <submittedName>
        <fullName evidence="9">Uncharacterized protein</fullName>
    </submittedName>
</protein>
<dbReference type="GO" id="GO:0005634">
    <property type="term" value="C:nucleus"/>
    <property type="evidence" value="ECO:0007669"/>
    <property type="project" value="UniProtKB-SubCell"/>
</dbReference>
<dbReference type="Gene3D" id="1.25.40.800">
    <property type="match status" value="1"/>
</dbReference>
<sequence length="2237" mass="252348">MTHVAHKSQLLHTGQPRHYVKSQTVIQAKERLRAISPSSRQAAIRRILEEAPDRITCKEFIRSLDEIYTELSQDAGINGDTAVPAAEIAEPLLSAIAPTGRDINSVAALIYVVAYTCHEGFRTYTERRLFPYVLDVDLDVRQFARLGCARLLVMVLLSTTNIFVGAQGPQCERRVNVAAAVAAELLARDEEAPLPPRKEKNDVFNYVVNMKMEAKNMKRLLNKSQWDALCTDLRIYAAFPPQKLMSKFVNNLKRICDYVAFNSETESLGDYATLITSTFLNSRFQVELLLNFIESNSSHHHIQPKHTRRKELFERLIPIRCHEYINTVLWAFDTDVLCMLFSLVQQKHQVIQFKTMMEQLVKDGSQPENCYLLAKAMIYALTDLWIRDHDPFGNRDDIVKLRLANTNPLFWYTYELCLQQFISSEDLINEIRSISGGSIQGKRSNELFEFLGEMAKSLPGEYIILGIMETMRYVQYNIHVVSFMINLFQGILMDVFKDTKMNFSKGLLEIVCYCRQTFDWGFMTMLIHSVDALMVPEDGIANRNDVAKEKLAGGFMDYLRWKMQQIRQSISQGNVTPNVFIPNCNVIAEIFCILNHTIGPCDELLDIFQAFVSEYKGLGHYKVLLIPLYDALKARAKGDTQRSPKVPIGFDRDLYSYMVHNEDIQSTTSHIVDIIFSCKLHQSVFDAVASLNADKNSLRTQTILDVLMRKYINRLVMVLNLSVPNDFCLHVNKNTSEETIGLGTRLAMVAQFTGKLLSLHLMTAHCDSVYIIFRILIEAIRSTQVFLIEFAVEAFSAMGNLLAFPVFAKVFINEDVIARLYPQFASHVKAALERIDVYIVEVCNNDSGAVVFEKPQCLKAFDSKARGSKGLMILKQSTTLPYEFDPDHEGAMMHPNNASTVFSIVNLAANIQYKQLPQDTVWYQDQLTMDLSNLTLDDLLGTLKVEFEAPPNALEIMSIMEMTLSNKTFTNHVEQLVTKGYVDWLLFVIYRYVLIRGYTYFRDCIVFMATLGGARMMDAMVKFAAYCLNVFLKYLRVCRSNPIYRKLLTVSSGWMGAITLGRNKPLLTKHLDLKHLILYSYQNGYLTVIIPAVCKLLMNVKSSKIFRLPNPWTSSLLNLLADIATSSGLKSTLQFDLSLLFRNLELIPGPRLVNALVKEVPVSDVDRSPKLGSSIWSTCAPPNAPGAQMMPPEFQIQPVTQEVRELLKRKIVLNPKVSCLNAKWPWIEMILNAIESCYMESSELIKKTMFTCITTTRNIMITDFSGCKRDVVDNNPEMLKISATAMASGLATSLIMATSRDQLCSLMALRLHMQILSVLSMEPVPGHSALTNNLEQVSGFLAKDNLGLVCALVEQATLELITGYVSASINDWIASIGKEPYANVPTELSIALQSNMGLDTYNRFGALVPFAMTRLQADKHQGSPPHGFGMPGGYGIPQGGMMNDSVSMMHHTKPRQNAPAFRLPDFMVIPPIDNLPTSLIACKIEEFEHRVKEAAKQILTHPPTVPLLNSKYLYSADSSTLLLLSCLPRNHALFTLLWSMDYMLQHAASQPECIEAIVGKVLKTSKETSKGLDVVSIVQEVEYCLLEMLSVGTPLVVDIITNVMPSLGPARLCQFVRHGLIKLPALDRYISGAMDLETCCRTMHKLVLDTQWVTAADLPISMSKLASMDPNATVQIQIGNSPVSIEFGELHRRLSTRIPMMPFSGDSDGRNNMGHVPPSTEHTLGYVPPGGGYPVQGAVGRPGNRNIPDVRLRTMRQLVVDKSLVRNKMVIKLCELPGKERYIKMFQEFLVNADKDSSQLYQNFNEHPPDAFLTCTLLCALQMTFEPMGTEMKSDRLPQTSHNSPVWHYCDGWSVMAARLSRSETFMLHKALHVMLGVMQHGLVLICFERILSNLINELESNPLFLVSLANFLTLCGPSEIPEFGEYWISLVTRKQFLHQVIQSPNEWPLYHHLLVEALTSSHSKNPSISFVLVTLMQKVPEFLCGYYLSLCDVVPPRAMQLRNLLTCAVPRSFKLPNPIIVTEHVEIPSLNFTNHIITVLKASGLKVATDMFIHEPNEGLVPVILKELRLTDPSTFDVVLANHYVLYLVNTLPIIRKKMPGGHQYAQNSLLLLEKVITSCISQARHMLLSCMTNHLRYPNTSTFSFVSFMIRLFVNCEPPMQEQITLALLERLLISRPHPWGVLHLLFQLVENPKYDFWNRIEAAPEVEKHIRRIIQGCLTPKAPPQPGAPNEHVR</sequence>
<dbReference type="GO" id="GO:0030015">
    <property type="term" value="C:CCR4-NOT core complex"/>
    <property type="evidence" value="ECO:0007669"/>
    <property type="project" value="InterPro"/>
</dbReference>
<evidence type="ECO:0000259" key="6">
    <source>
        <dbReference type="Pfam" id="PF04054"/>
    </source>
</evidence>
<comment type="subcellular location">
    <subcellularLocation>
        <location evidence="1">Nucleus</location>
    </subcellularLocation>
</comment>
<keyword evidence="2" id="KW-0678">Repressor</keyword>
<evidence type="ECO:0000313" key="10">
    <source>
        <dbReference type="Proteomes" id="UP000002173"/>
    </source>
</evidence>
<keyword evidence="5" id="KW-0539">Nucleus</keyword>
<evidence type="ECO:0000313" key="9">
    <source>
        <dbReference type="EMBL" id="EDO06504.1"/>
    </source>
</evidence>
<dbReference type="GO" id="GO:0000932">
    <property type="term" value="C:P-body"/>
    <property type="evidence" value="ECO:0007669"/>
    <property type="project" value="TreeGrafter"/>
</dbReference>
<evidence type="ECO:0000256" key="1">
    <source>
        <dbReference type="ARBA" id="ARBA00004123"/>
    </source>
</evidence>
<organism evidence="9 10">
    <name type="scientific">Babesia bovis</name>
    <dbReference type="NCBI Taxonomy" id="5865"/>
    <lineage>
        <taxon>Eukaryota</taxon>
        <taxon>Sar</taxon>
        <taxon>Alveolata</taxon>
        <taxon>Apicomplexa</taxon>
        <taxon>Aconoidasida</taxon>
        <taxon>Piroplasmida</taxon>
        <taxon>Babesiidae</taxon>
        <taxon>Babesia</taxon>
    </lineage>
</organism>
<keyword evidence="4" id="KW-0804">Transcription</keyword>
<keyword evidence="10" id="KW-1185">Reference proteome</keyword>
<evidence type="ECO:0000256" key="3">
    <source>
        <dbReference type="ARBA" id="ARBA00023015"/>
    </source>
</evidence>
<dbReference type="KEGG" id="bbo:BBOV_II005530"/>
<dbReference type="InterPro" id="IPR040398">
    <property type="entry name" value="Not1"/>
</dbReference>
<dbReference type="InterPro" id="IPR024557">
    <property type="entry name" value="CNOT1_dom_4"/>
</dbReference>
<dbReference type="Pfam" id="PF04054">
    <property type="entry name" value="Not1"/>
    <property type="match status" value="1"/>
</dbReference>
<dbReference type="Pfam" id="PF12842">
    <property type="entry name" value="DUF3819"/>
    <property type="match status" value="1"/>
</dbReference>
<dbReference type="RefSeq" id="XP_001610072.1">
    <property type="nucleotide sequence ID" value="XM_001610022.1"/>
</dbReference>
<dbReference type="OMA" id="DWGFMTM"/>
<dbReference type="PANTHER" id="PTHR13162">
    <property type="entry name" value="CCR4-NOT TRANSCRIPTION COMPLEX"/>
    <property type="match status" value="1"/>
</dbReference>
<gene>
    <name evidence="9" type="ORF">BBOV_II005530</name>
</gene>
<dbReference type="eggNOG" id="KOG1831">
    <property type="taxonomic scope" value="Eukaryota"/>
</dbReference>
<dbReference type="InterPro" id="IPR032191">
    <property type="entry name" value="CNOT1_CAF1_bind"/>
</dbReference>
<evidence type="ECO:0000256" key="2">
    <source>
        <dbReference type="ARBA" id="ARBA00022491"/>
    </source>
</evidence>
<dbReference type="GO" id="GO:0060090">
    <property type="term" value="F:molecular adaptor activity"/>
    <property type="evidence" value="ECO:0007669"/>
    <property type="project" value="TreeGrafter"/>
</dbReference>
<dbReference type="EMBL" id="AAXT01000003">
    <property type="protein sequence ID" value="EDO06504.1"/>
    <property type="molecule type" value="Genomic_DNA"/>
</dbReference>
<dbReference type="Gene3D" id="1.25.40.180">
    <property type="match status" value="1"/>
</dbReference>
<name>A7AU93_BABBO</name>
<dbReference type="GO" id="GO:0017148">
    <property type="term" value="P:negative regulation of translation"/>
    <property type="evidence" value="ECO:0007669"/>
    <property type="project" value="InterPro"/>
</dbReference>
<dbReference type="Proteomes" id="UP000002173">
    <property type="component" value="Unassembled WGS sequence"/>
</dbReference>
<dbReference type="Pfam" id="PF16415">
    <property type="entry name" value="CNOT1_CAF1_bind"/>
    <property type="match status" value="1"/>
</dbReference>
<reference evidence="10" key="3">
    <citation type="journal article" date="2021" name="Int. J. Parasitol.">
        <title>Comparative analysis of gene expression between Babesia bovis blood stages and kinetes allowed by improved genome annotation.</title>
        <authorList>
            <person name="Ueti M.W."/>
            <person name="Johnson W.C."/>
            <person name="Kappmeyer L.S."/>
            <person name="Herndon D.R."/>
            <person name="Mousel M.R."/>
            <person name="Reif K.E."/>
            <person name="Taus N.S."/>
            <person name="Ifeonu O.O."/>
            <person name="Silva J.C."/>
            <person name="Suarez C.E."/>
            <person name="Brayton K.A."/>
        </authorList>
    </citation>
    <scope>NUCLEOTIDE SEQUENCE [LARGE SCALE GENOMIC DNA]</scope>
</reference>
<dbReference type="STRING" id="5865.A7AU93"/>
<feature type="domain" description="CCR4-NOT transcription complex subunit 1" evidence="7">
    <location>
        <begin position="1243"/>
        <end position="1367"/>
    </location>
</feature>
<reference evidence="10" key="2">
    <citation type="journal article" date="2020" name="Data Brief">
        <title>Transcriptome dataset of Babesia bovis life stages within vertebrate and invertebrate hosts.</title>
        <authorList>
            <person name="Ueti M.W."/>
            <person name="Johnson W.C."/>
            <person name="Kappmeyer L.S."/>
            <person name="Herndon D.R."/>
            <person name="Mousel M.R."/>
            <person name="Reif K.E."/>
            <person name="Taus N.S."/>
            <person name="Ifeonu O.O."/>
            <person name="Silva J.C."/>
            <person name="Suarez C.E."/>
            <person name="Brayton K.A."/>
        </authorList>
    </citation>
    <scope>NUCLEOTIDE SEQUENCE [LARGE SCALE GENOMIC DNA]</scope>
</reference>
<evidence type="ECO:0000256" key="5">
    <source>
        <dbReference type="ARBA" id="ARBA00023242"/>
    </source>
</evidence>
<dbReference type="InterPro" id="IPR007196">
    <property type="entry name" value="CCR4-Not_Not1_C"/>
</dbReference>
<evidence type="ECO:0000259" key="8">
    <source>
        <dbReference type="Pfam" id="PF16415"/>
    </source>
</evidence>
<reference evidence="9 10" key="1">
    <citation type="journal article" date="2007" name="PLoS Pathog.">
        <title>Genome sequence of Babesia bovis and comparative analysis of apicomplexan hemoprotozoa.</title>
        <authorList>
            <person name="Brayton K.A."/>
            <person name="Lau A.O.T."/>
            <person name="Herndon D.R."/>
            <person name="Hannick L."/>
            <person name="Kappmeyer L.S."/>
            <person name="Berens S.J."/>
            <person name="Bidwell S.L."/>
            <person name="Brown W.C."/>
            <person name="Crabtree J."/>
            <person name="Fadrosh D."/>
            <person name="Feldblum T."/>
            <person name="Forberger H.A."/>
            <person name="Haas B.J."/>
            <person name="Howell J.M."/>
            <person name="Khouri H."/>
            <person name="Koo H."/>
            <person name="Mann D.J."/>
            <person name="Norimine J."/>
            <person name="Paulsen I.T."/>
            <person name="Radune D."/>
            <person name="Ren Q."/>
            <person name="Smith R.K. Jr."/>
            <person name="Suarez C.E."/>
            <person name="White O."/>
            <person name="Wortman J.R."/>
            <person name="Knowles D.P. Jr."/>
            <person name="McElwain T.F."/>
            <person name="Nene V.M."/>
        </authorList>
    </citation>
    <scope>NUCLEOTIDE SEQUENCE [LARGE SCALE GENOMIC DNA]</scope>
    <source>
        <strain evidence="9">T2Bo</strain>
    </source>
</reference>
<dbReference type="GeneID" id="5478305"/>
<dbReference type="InParanoid" id="A7AU93"/>
<evidence type="ECO:0000256" key="4">
    <source>
        <dbReference type="ARBA" id="ARBA00023163"/>
    </source>
</evidence>
<comment type="caution">
    <text evidence="9">The sequence shown here is derived from an EMBL/GenBank/DDBJ whole genome shotgun (WGS) entry which is preliminary data.</text>
</comment>
<dbReference type="Gene3D" id="1.25.40.790">
    <property type="match status" value="1"/>
</dbReference>
<dbReference type="VEuPathDB" id="PiroplasmaDB:BBOV_II005530"/>
<keyword evidence="3" id="KW-0805">Transcription regulation</keyword>
<accession>A7AU93</accession>
<dbReference type="PANTHER" id="PTHR13162:SF8">
    <property type="entry name" value="CCR4-NOT TRANSCRIPTION COMPLEX SUBUNIT 1"/>
    <property type="match status" value="1"/>
</dbReference>
<feature type="domain" description="CCR4-NOT transcription complex subunit 1 CAF1-binding" evidence="8">
    <location>
        <begin position="970"/>
        <end position="1146"/>
    </location>
</feature>
<proteinExistence type="predicted"/>
<dbReference type="GO" id="GO:0000288">
    <property type="term" value="P:nuclear-transcribed mRNA catabolic process, deadenylation-dependent decay"/>
    <property type="evidence" value="ECO:0007669"/>
    <property type="project" value="TreeGrafter"/>
</dbReference>